<name>A0A2U2BHN6_ALCFA</name>
<sequence>MTNSTTISKLLAASALSFGLSAGALAEDRPSHPDLSATAGKGAAEEKTPGEANAKEVHNRGADAQVNESDAEITKQVKAHLAAQKGLQGNSISVETKNGVITLTGTVSDDKQLKQAVSEAESIKGVSKVDATGLTVKTN</sequence>
<dbReference type="PANTHER" id="PTHR34606:SF15">
    <property type="entry name" value="BON DOMAIN-CONTAINING PROTEIN"/>
    <property type="match status" value="1"/>
</dbReference>
<dbReference type="RefSeq" id="WP_109089712.1">
    <property type="nucleotide sequence ID" value="NZ_QEXO01000004.1"/>
</dbReference>
<evidence type="ECO:0000313" key="5">
    <source>
        <dbReference type="Proteomes" id="UP000245216"/>
    </source>
</evidence>
<dbReference type="SMART" id="SM00749">
    <property type="entry name" value="BON"/>
    <property type="match status" value="1"/>
</dbReference>
<proteinExistence type="predicted"/>
<keyword evidence="2" id="KW-0732">Signal</keyword>
<reference evidence="4 5" key="1">
    <citation type="submission" date="2018-05" db="EMBL/GenBank/DDBJ databases">
        <title>Genome Sequence of an Efficient Indole-Degrading Bacterium, Alcaligenes sp.YBY.</title>
        <authorList>
            <person name="Yang B."/>
        </authorList>
    </citation>
    <scope>NUCLEOTIDE SEQUENCE [LARGE SCALE GENOMIC DNA]</scope>
    <source>
        <strain evidence="4 5">YBY</strain>
    </source>
</reference>
<evidence type="ECO:0000313" key="4">
    <source>
        <dbReference type="EMBL" id="PWE13487.1"/>
    </source>
</evidence>
<feature type="signal peptide" evidence="2">
    <location>
        <begin position="1"/>
        <end position="26"/>
    </location>
</feature>
<accession>A0A2U2BHN6</accession>
<gene>
    <name evidence="4" type="ORF">DF183_16955</name>
</gene>
<dbReference type="Pfam" id="PF04972">
    <property type="entry name" value="BON"/>
    <property type="match status" value="1"/>
</dbReference>
<dbReference type="Proteomes" id="UP000245216">
    <property type="component" value="Unassembled WGS sequence"/>
</dbReference>
<feature type="domain" description="BON" evidence="3">
    <location>
        <begin position="69"/>
        <end position="138"/>
    </location>
</feature>
<dbReference type="Gene3D" id="3.30.1340.30">
    <property type="match status" value="1"/>
</dbReference>
<dbReference type="InterPro" id="IPR014004">
    <property type="entry name" value="Transpt-assoc_nodulatn_dom_bac"/>
</dbReference>
<dbReference type="PANTHER" id="PTHR34606">
    <property type="entry name" value="BON DOMAIN-CONTAINING PROTEIN"/>
    <property type="match status" value="1"/>
</dbReference>
<protein>
    <submittedName>
        <fullName evidence="4">Transport-associated protein</fullName>
    </submittedName>
</protein>
<feature type="region of interest" description="Disordered" evidence="1">
    <location>
        <begin position="25"/>
        <end position="65"/>
    </location>
</feature>
<feature type="chain" id="PRO_5015527332" evidence="2">
    <location>
        <begin position="27"/>
        <end position="139"/>
    </location>
</feature>
<dbReference type="STRING" id="511.UZ73_17750"/>
<evidence type="ECO:0000256" key="1">
    <source>
        <dbReference type="SAM" id="MobiDB-lite"/>
    </source>
</evidence>
<organism evidence="4 5">
    <name type="scientific">Alcaligenes faecalis</name>
    <dbReference type="NCBI Taxonomy" id="511"/>
    <lineage>
        <taxon>Bacteria</taxon>
        <taxon>Pseudomonadati</taxon>
        <taxon>Pseudomonadota</taxon>
        <taxon>Betaproteobacteria</taxon>
        <taxon>Burkholderiales</taxon>
        <taxon>Alcaligenaceae</taxon>
        <taxon>Alcaligenes</taxon>
    </lineage>
</organism>
<evidence type="ECO:0000256" key="2">
    <source>
        <dbReference type="SAM" id="SignalP"/>
    </source>
</evidence>
<dbReference type="PROSITE" id="PS50914">
    <property type="entry name" value="BON"/>
    <property type="match status" value="1"/>
</dbReference>
<dbReference type="AlphaFoldDB" id="A0A2U2BHN6"/>
<reference evidence="4 5" key="2">
    <citation type="submission" date="2018-05" db="EMBL/GenBank/DDBJ databases">
        <authorList>
            <person name="Lanie J.A."/>
            <person name="Ng W.-L."/>
            <person name="Kazmierczak K.M."/>
            <person name="Andrzejewski T.M."/>
            <person name="Davidsen T.M."/>
            <person name="Wayne K.J."/>
            <person name="Tettelin H."/>
            <person name="Glass J.I."/>
            <person name="Rusch D."/>
            <person name="Podicherti R."/>
            <person name="Tsui H.-C.T."/>
            <person name="Winkler M.E."/>
        </authorList>
    </citation>
    <scope>NUCLEOTIDE SEQUENCE [LARGE SCALE GENOMIC DNA]</scope>
    <source>
        <strain evidence="4 5">YBY</strain>
    </source>
</reference>
<dbReference type="InterPro" id="IPR007055">
    <property type="entry name" value="BON_dom"/>
</dbReference>
<comment type="caution">
    <text evidence="4">The sequence shown here is derived from an EMBL/GenBank/DDBJ whole genome shotgun (WGS) entry which is preliminary data.</text>
</comment>
<dbReference type="InterPro" id="IPR051686">
    <property type="entry name" value="Lipoprotein_DolP"/>
</dbReference>
<evidence type="ECO:0000259" key="3">
    <source>
        <dbReference type="PROSITE" id="PS50914"/>
    </source>
</evidence>
<dbReference type="EMBL" id="QEXO01000004">
    <property type="protein sequence ID" value="PWE13487.1"/>
    <property type="molecule type" value="Genomic_DNA"/>
</dbReference>
<feature type="compositionally biased region" description="Basic and acidic residues" evidence="1">
    <location>
        <begin position="43"/>
        <end position="61"/>
    </location>
</feature>